<dbReference type="AlphaFoldDB" id="H8XPC0"/>
<keyword evidence="8" id="KW-1185">Reference proteome</keyword>
<evidence type="ECO:0000259" key="6">
    <source>
        <dbReference type="PROSITE" id="PS51007"/>
    </source>
</evidence>
<dbReference type="InterPro" id="IPR009056">
    <property type="entry name" value="Cyt_c-like_dom"/>
</dbReference>
<feature type="signal peptide" evidence="5">
    <location>
        <begin position="1"/>
        <end position="25"/>
    </location>
</feature>
<dbReference type="SUPFAM" id="SSF46626">
    <property type="entry name" value="Cytochrome c"/>
    <property type="match status" value="1"/>
</dbReference>
<sequence>MKKIQSVVAIAIVFMLAFACASKQATTSTSPIKEQVLSQMTMSTEQAEGKALFETNCAKCHKLYDPKNFSAEEWKPIVERMTKKARLAPEQGAKIYAYVSM</sequence>
<gene>
    <name evidence="7" type="ordered locus">KQS_06155</name>
</gene>
<dbReference type="Proteomes" id="UP000007599">
    <property type="component" value="Chromosome I"/>
</dbReference>
<dbReference type="RefSeq" id="WP_014388320.1">
    <property type="nucleotide sequence ID" value="NC_017025.1"/>
</dbReference>
<keyword evidence="1 4" id="KW-0349">Heme</keyword>
<dbReference type="PROSITE" id="PS51257">
    <property type="entry name" value="PROKAR_LIPOPROTEIN"/>
    <property type="match status" value="1"/>
</dbReference>
<dbReference type="PROSITE" id="PS51007">
    <property type="entry name" value="CYTC"/>
    <property type="match status" value="1"/>
</dbReference>
<evidence type="ECO:0000256" key="4">
    <source>
        <dbReference type="PROSITE-ProRule" id="PRU00433"/>
    </source>
</evidence>
<reference evidence="8" key="2">
    <citation type="submission" date="2012-03" db="EMBL/GenBank/DDBJ databases">
        <title>Complete genome sequence of Flavobacterium indicum GPTSA100-9T, isolated from warm spring water.</title>
        <authorList>
            <person name="Barbier P."/>
            <person name="Houel A."/>
            <person name="Loux V."/>
            <person name="Poulain J."/>
            <person name="Bernardet J.-F."/>
            <person name="Touchon M."/>
            <person name="Duchaud E."/>
        </authorList>
    </citation>
    <scope>NUCLEOTIDE SEQUENCE [LARGE SCALE GENOMIC DNA]</scope>
    <source>
        <strain evidence="8">DSM 17447 / CIP 109464 / GPTSA100-9</strain>
    </source>
</reference>
<dbReference type="EMBL" id="HE774682">
    <property type="protein sequence ID" value="CCG53194.1"/>
    <property type="molecule type" value="Genomic_DNA"/>
</dbReference>
<dbReference type="eggNOG" id="COG2010">
    <property type="taxonomic scope" value="Bacteria"/>
</dbReference>
<evidence type="ECO:0000256" key="1">
    <source>
        <dbReference type="ARBA" id="ARBA00022617"/>
    </source>
</evidence>
<keyword evidence="7" id="KW-0449">Lipoprotein</keyword>
<dbReference type="PATRIC" id="fig|1094466.5.peg.1211"/>
<keyword evidence="5" id="KW-0732">Signal</keyword>
<reference evidence="7 8" key="1">
    <citation type="journal article" date="2012" name="J. Bacteriol.">
        <title>Complete Genome Sequence of Flavobacterium indicum GPSTA100-9T, Isolated from Warm Spring Water.</title>
        <authorList>
            <person name="Barbier P."/>
            <person name="Houel A."/>
            <person name="Loux V."/>
            <person name="Poulain J."/>
            <person name="Bernardet J.F."/>
            <person name="Touchon M."/>
            <person name="Duchaud E."/>
        </authorList>
    </citation>
    <scope>NUCLEOTIDE SEQUENCE [LARGE SCALE GENOMIC DNA]</scope>
    <source>
        <strain evidence="8">DSM 17447 / CIP 109464 / GPTSA100-9</strain>
    </source>
</reference>
<organism evidence="7 8">
    <name type="scientific">Flavobacterium indicum (strain DSM 17447 / CIP 109464 / GPTSA100-9)</name>
    <dbReference type="NCBI Taxonomy" id="1094466"/>
    <lineage>
        <taxon>Bacteria</taxon>
        <taxon>Pseudomonadati</taxon>
        <taxon>Bacteroidota</taxon>
        <taxon>Flavobacteriia</taxon>
        <taxon>Flavobacteriales</taxon>
        <taxon>Flavobacteriaceae</taxon>
        <taxon>Flavobacterium</taxon>
    </lineage>
</organism>
<evidence type="ECO:0000256" key="5">
    <source>
        <dbReference type="SAM" id="SignalP"/>
    </source>
</evidence>
<evidence type="ECO:0000313" key="7">
    <source>
        <dbReference type="EMBL" id="CCG53194.1"/>
    </source>
</evidence>
<evidence type="ECO:0000256" key="3">
    <source>
        <dbReference type="ARBA" id="ARBA00023004"/>
    </source>
</evidence>
<protein>
    <submittedName>
        <fullName evidence="7">Hypothetical lipoprotein</fullName>
    </submittedName>
</protein>
<evidence type="ECO:0000313" key="8">
    <source>
        <dbReference type="Proteomes" id="UP000007599"/>
    </source>
</evidence>
<name>H8XPC0_FLAIG</name>
<keyword evidence="3 4" id="KW-0408">Iron</keyword>
<feature type="domain" description="Cytochrome c" evidence="6">
    <location>
        <begin position="44"/>
        <end position="101"/>
    </location>
</feature>
<accession>H8XPC0</accession>
<feature type="chain" id="PRO_5003617285" evidence="5">
    <location>
        <begin position="26"/>
        <end position="101"/>
    </location>
</feature>
<dbReference type="InterPro" id="IPR036909">
    <property type="entry name" value="Cyt_c-like_dom_sf"/>
</dbReference>
<dbReference type="KEGG" id="fin:KQS_06155"/>
<dbReference type="GO" id="GO:0020037">
    <property type="term" value="F:heme binding"/>
    <property type="evidence" value="ECO:0007669"/>
    <property type="project" value="InterPro"/>
</dbReference>
<proteinExistence type="predicted"/>
<evidence type="ECO:0000256" key="2">
    <source>
        <dbReference type="ARBA" id="ARBA00022723"/>
    </source>
</evidence>
<dbReference type="GO" id="GO:0009055">
    <property type="term" value="F:electron transfer activity"/>
    <property type="evidence" value="ECO:0007669"/>
    <property type="project" value="InterPro"/>
</dbReference>
<keyword evidence="2 4" id="KW-0479">Metal-binding</keyword>
<dbReference type="GO" id="GO:0046872">
    <property type="term" value="F:metal ion binding"/>
    <property type="evidence" value="ECO:0007669"/>
    <property type="project" value="UniProtKB-KW"/>
</dbReference>
<dbReference type="Gene3D" id="1.10.760.10">
    <property type="entry name" value="Cytochrome c-like domain"/>
    <property type="match status" value="1"/>
</dbReference>
<dbReference type="HOGENOM" id="CLU_181423_0_0_10"/>
<dbReference type="STRING" id="1094466.KQS_06155"/>